<comment type="caution">
    <text evidence="1">The sequence shown here is derived from an EMBL/GenBank/DDBJ whole genome shotgun (WGS) entry which is preliminary data.</text>
</comment>
<name>A0A644X6H7_9ZZZZ</name>
<protein>
    <submittedName>
        <fullName evidence="1">Uncharacterized protein</fullName>
    </submittedName>
</protein>
<reference evidence="1" key="1">
    <citation type="submission" date="2019-08" db="EMBL/GenBank/DDBJ databases">
        <authorList>
            <person name="Kucharzyk K."/>
            <person name="Murdoch R.W."/>
            <person name="Higgins S."/>
            <person name="Loffler F."/>
        </authorList>
    </citation>
    <scope>NUCLEOTIDE SEQUENCE</scope>
</reference>
<proteinExistence type="predicted"/>
<accession>A0A644X6H7</accession>
<dbReference type="AlphaFoldDB" id="A0A644X6H7"/>
<dbReference type="EMBL" id="VSSQ01001626">
    <property type="protein sequence ID" value="MPM09903.1"/>
    <property type="molecule type" value="Genomic_DNA"/>
</dbReference>
<sequence length="105" mass="11771">MKKFITMLLISLTLAINIVKAEPQAEPILLTEGVYEASKFDIPLSSLKYVSNSSNNNFAYFIIFNDDETILQSIKLLPNSPKYELYPLSSHYRIVIIGNGSVVLS</sequence>
<gene>
    <name evidence="1" type="ORF">SDC9_56226</name>
</gene>
<organism evidence="1">
    <name type="scientific">bioreactor metagenome</name>
    <dbReference type="NCBI Taxonomy" id="1076179"/>
    <lineage>
        <taxon>unclassified sequences</taxon>
        <taxon>metagenomes</taxon>
        <taxon>ecological metagenomes</taxon>
    </lineage>
</organism>
<evidence type="ECO:0000313" key="1">
    <source>
        <dbReference type="EMBL" id="MPM09903.1"/>
    </source>
</evidence>